<dbReference type="Pfam" id="PF14529">
    <property type="entry name" value="Exo_endo_phos_2"/>
    <property type="match status" value="1"/>
</dbReference>
<evidence type="ECO:0000313" key="3">
    <source>
        <dbReference type="Proteomes" id="UP001519460"/>
    </source>
</evidence>
<accession>A0ABD0J9E1</accession>
<dbReference type="Gene3D" id="3.60.10.10">
    <property type="entry name" value="Endonuclease/exonuclease/phosphatase"/>
    <property type="match status" value="1"/>
</dbReference>
<reference evidence="2 3" key="1">
    <citation type="journal article" date="2023" name="Sci. Data">
        <title>Genome assembly of the Korean intertidal mud-creeper Batillaria attramentaria.</title>
        <authorList>
            <person name="Patra A.K."/>
            <person name="Ho P.T."/>
            <person name="Jun S."/>
            <person name="Lee S.J."/>
            <person name="Kim Y."/>
            <person name="Won Y.J."/>
        </authorList>
    </citation>
    <scope>NUCLEOTIDE SEQUENCE [LARGE SCALE GENOMIC DNA]</scope>
    <source>
        <strain evidence="2">Wonlab-2016</strain>
    </source>
</reference>
<organism evidence="2 3">
    <name type="scientific">Batillaria attramentaria</name>
    <dbReference type="NCBI Taxonomy" id="370345"/>
    <lineage>
        <taxon>Eukaryota</taxon>
        <taxon>Metazoa</taxon>
        <taxon>Spiralia</taxon>
        <taxon>Lophotrochozoa</taxon>
        <taxon>Mollusca</taxon>
        <taxon>Gastropoda</taxon>
        <taxon>Caenogastropoda</taxon>
        <taxon>Sorbeoconcha</taxon>
        <taxon>Cerithioidea</taxon>
        <taxon>Batillariidae</taxon>
        <taxon>Batillaria</taxon>
    </lineage>
</organism>
<dbReference type="InterPro" id="IPR005135">
    <property type="entry name" value="Endo/exonuclease/phosphatase"/>
</dbReference>
<dbReference type="Proteomes" id="UP001519460">
    <property type="component" value="Unassembled WGS sequence"/>
</dbReference>
<comment type="caution">
    <text evidence="2">The sequence shown here is derived from an EMBL/GenBank/DDBJ whole genome shotgun (WGS) entry which is preliminary data.</text>
</comment>
<gene>
    <name evidence="2" type="ORF">BaRGS_00037168</name>
</gene>
<dbReference type="InterPro" id="IPR036691">
    <property type="entry name" value="Endo/exonu/phosph_ase_sf"/>
</dbReference>
<name>A0ABD0J9E1_9CAEN</name>
<keyword evidence="3" id="KW-1185">Reference proteome</keyword>
<protein>
    <recommendedName>
        <fullName evidence="1">Endonuclease/exonuclease/phosphatase domain-containing protein</fullName>
    </recommendedName>
</protein>
<sequence length="203" mass="22509">MDKSVFGFTRDVCLCAAYIPPQDSPYYKHLNVDSGYSFESMQNALADVVTTAGACSIALCGDMNSRTASVSCLSVSVDENGLEHLVYEKDRHSQDAKLNTSGEKLLELCSMFDLQNLNGLLDAASGRFTYVCHNGASVVDYFLVSDDLLGKSPFMTVGDCHVSKHFPLELPVKVGLPLHWEHGDVNDTTRKECHEKMFWRNDQ</sequence>
<feature type="domain" description="Endonuclease/exonuclease/phosphatase" evidence="1">
    <location>
        <begin position="13"/>
        <end position="167"/>
    </location>
</feature>
<dbReference type="SUPFAM" id="SSF56219">
    <property type="entry name" value="DNase I-like"/>
    <property type="match status" value="1"/>
</dbReference>
<proteinExistence type="predicted"/>
<evidence type="ECO:0000259" key="1">
    <source>
        <dbReference type="Pfam" id="PF14529"/>
    </source>
</evidence>
<dbReference type="AlphaFoldDB" id="A0ABD0J9E1"/>
<dbReference type="EMBL" id="JACVVK020000548">
    <property type="protein sequence ID" value="KAK7466726.1"/>
    <property type="molecule type" value="Genomic_DNA"/>
</dbReference>
<evidence type="ECO:0000313" key="2">
    <source>
        <dbReference type="EMBL" id="KAK7466726.1"/>
    </source>
</evidence>